<keyword evidence="2" id="KW-1185">Reference proteome</keyword>
<comment type="caution">
    <text evidence="1">The sequence shown here is derived from an EMBL/GenBank/DDBJ whole genome shotgun (WGS) entry which is preliminary data.</text>
</comment>
<reference evidence="1 2" key="1">
    <citation type="submission" date="2018-04" db="EMBL/GenBank/DDBJ databases">
        <title>Thalassorhabdus spongiae gen. nov., sp. nov., isolated from a marine sponge in South-West Iceland.</title>
        <authorList>
            <person name="Knobloch S."/>
            <person name="Daussin A."/>
            <person name="Johannsson R."/>
            <person name="Marteinsson V.T."/>
        </authorList>
    </citation>
    <scope>NUCLEOTIDE SEQUENCE [LARGE SCALE GENOMIC DNA]</scope>
    <source>
        <strain evidence="1 2">Hp12</strain>
    </source>
</reference>
<sequence>MFTFIFNVVLFIIRDDDQEIWDYEDMKPALGKK</sequence>
<dbReference type="EMBL" id="QDDL01000003">
    <property type="protein sequence ID" value="PVZ69789.1"/>
    <property type="molecule type" value="Genomic_DNA"/>
</dbReference>
<accession>A0A2V1GUV5</accession>
<name>A0A2V1GUV5_9GAMM</name>
<evidence type="ECO:0000313" key="1">
    <source>
        <dbReference type="EMBL" id="PVZ69789.1"/>
    </source>
</evidence>
<dbReference type="Pfam" id="PF04385">
    <property type="entry name" value="FAINT"/>
    <property type="match status" value="1"/>
</dbReference>
<dbReference type="InterPro" id="IPR007480">
    <property type="entry name" value="DUF529"/>
</dbReference>
<organism evidence="1 2">
    <name type="scientific">Pelagibaculum spongiae</name>
    <dbReference type="NCBI Taxonomy" id="2080658"/>
    <lineage>
        <taxon>Bacteria</taxon>
        <taxon>Pseudomonadati</taxon>
        <taxon>Pseudomonadota</taxon>
        <taxon>Gammaproteobacteria</taxon>
        <taxon>Oceanospirillales</taxon>
        <taxon>Pelagibaculum</taxon>
    </lineage>
</organism>
<evidence type="ECO:0000313" key="2">
    <source>
        <dbReference type="Proteomes" id="UP000244906"/>
    </source>
</evidence>
<protein>
    <submittedName>
        <fullName evidence="1">Uncharacterized protein</fullName>
    </submittedName>
</protein>
<proteinExistence type="predicted"/>
<dbReference type="AlphaFoldDB" id="A0A2V1GUV5"/>
<gene>
    <name evidence="1" type="ORF">DC094_10900</name>
</gene>
<dbReference type="Proteomes" id="UP000244906">
    <property type="component" value="Unassembled WGS sequence"/>
</dbReference>